<dbReference type="FunFam" id="3.90.470.20:FF:000011">
    <property type="entry name" value="Os08g0243100 protein"/>
    <property type="match status" value="1"/>
</dbReference>
<dbReference type="SUPFAM" id="SSF56214">
    <property type="entry name" value="4'-phosphopantetheinyl transferase"/>
    <property type="match status" value="2"/>
</dbReference>
<feature type="domain" description="4'-phosphopantetheinyl transferase" evidence="4">
    <location>
        <begin position="386"/>
        <end position="492"/>
    </location>
</feature>
<dbReference type="InterPro" id="IPR037143">
    <property type="entry name" value="4-PPantetheinyl_Trfase_dom_sf"/>
</dbReference>
<dbReference type="InterPro" id="IPR050559">
    <property type="entry name" value="P-Pant_transferase_sf"/>
</dbReference>
<dbReference type="EC" id="2.7.8.7" evidence="1"/>
<gene>
    <name evidence="6" type="ORF">AT9943_LOCUS6208</name>
</gene>
<dbReference type="Pfam" id="PF01648">
    <property type="entry name" value="ACPS"/>
    <property type="match status" value="1"/>
</dbReference>
<sequence>MEDSGMKCVFVTTNMDTRLGLLMDKDDTVSTFKVDSLTLNTAFQSNESFLFVDVLRVEEKAPVTQAGDDKTKKRKLKSLDSTKRSHKKRSLGDQSSGKGEVESLAMSPTGKDLEKGEKSAATIDQENDLALVDDENESHEEDVRVGAIVEDINQSADVENEGLNKDGVDGDEATTSVKAAKKGRTKKDKAAPTKEDTEVASSSRNVDHDVVIREPQENIGSASQPPLICELSQTRVPWRREATAATVMGSPPMMTSLVKRILESSRSNCLHWFLCNFHLGYEVKSISLLKHYSQILSPSENDKVLQMRGNKLQKNALLARTLVRTTIARYQTNNVVDPRTLIFKKNMYGKPEVDWQSYKNCDSPPLHFNISHTDSLISCGVTVHVPVGIDLEEMERNIKHDVLALAERFYSADEVKFLSAIPDPEVQRKEFIKLWTLKEAYVKALGKGFSGAPFNTFTIQSKAGTNGGYNLLSFSFPFKKRFLQEKTKKCNGEWKFALLELADSHYAAICIEDDQASGGAPMRVIVRKTIPFVEDELISENKNL</sequence>
<organism evidence="6 7">
    <name type="scientific">Arabidopsis thaliana</name>
    <name type="common">Mouse-ear cress</name>
    <dbReference type="NCBI Taxonomy" id="3702"/>
    <lineage>
        <taxon>Eukaryota</taxon>
        <taxon>Viridiplantae</taxon>
        <taxon>Streptophyta</taxon>
        <taxon>Embryophyta</taxon>
        <taxon>Tracheophyta</taxon>
        <taxon>Spermatophyta</taxon>
        <taxon>Magnoliopsida</taxon>
        <taxon>eudicotyledons</taxon>
        <taxon>Gunneridae</taxon>
        <taxon>Pentapetalae</taxon>
        <taxon>rosids</taxon>
        <taxon>malvids</taxon>
        <taxon>Brassicales</taxon>
        <taxon>Brassicaceae</taxon>
        <taxon>Camelineae</taxon>
        <taxon>Arabidopsis</taxon>
    </lineage>
</organism>
<accession>A0A7G2E9F2</accession>
<dbReference type="Pfam" id="PF22624">
    <property type="entry name" value="AASDHPPT_N"/>
    <property type="match status" value="1"/>
</dbReference>
<feature type="compositionally biased region" description="Basic and acidic residues" evidence="3">
    <location>
        <begin position="63"/>
        <end position="83"/>
    </location>
</feature>
<dbReference type="EMBL" id="LR881467">
    <property type="protein sequence ID" value="CAD5317961.1"/>
    <property type="molecule type" value="Genomic_DNA"/>
</dbReference>
<evidence type="ECO:0000256" key="3">
    <source>
        <dbReference type="SAM" id="MobiDB-lite"/>
    </source>
</evidence>
<feature type="compositionally biased region" description="Acidic residues" evidence="3">
    <location>
        <begin position="125"/>
        <end position="140"/>
    </location>
</feature>
<dbReference type="InterPro" id="IPR008278">
    <property type="entry name" value="4-PPantetheinyl_Trfase_dom"/>
</dbReference>
<dbReference type="PANTHER" id="PTHR12215:SF15">
    <property type="entry name" value="4'-PHOSPHOPANTETHEINYL TRANSFERASE SUPERFAMILY-RELATED"/>
    <property type="match status" value="1"/>
</dbReference>
<evidence type="ECO:0000256" key="2">
    <source>
        <dbReference type="ARBA" id="ARBA00022679"/>
    </source>
</evidence>
<dbReference type="Gene3D" id="3.90.470.20">
    <property type="entry name" value="4'-phosphopantetheinyl transferase domain"/>
    <property type="match status" value="2"/>
</dbReference>
<feature type="domain" description="4'-phosphopantetheinyl transferase N-terminal" evidence="5">
    <location>
        <begin position="290"/>
        <end position="377"/>
    </location>
</feature>
<evidence type="ECO:0000256" key="1">
    <source>
        <dbReference type="ARBA" id="ARBA00013172"/>
    </source>
</evidence>
<dbReference type="GO" id="GO:0000287">
    <property type="term" value="F:magnesium ion binding"/>
    <property type="evidence" value="ECO:0007669"/>
    <property type="project" value="InterPro"/>
</dbReference>
<evidence type="ECO:0000259" key="4">
    <source>
        <dbReference type="Pfam" id="PF01648"/>
    </source>
</evidence>
<dbReference type="PANTHER" id="PTHR12215">
    <property type="entry name" value="PHOSPHOPANTETHEINE TRANSFERASE"/>
    <property type="match status" value="1"/>
</dbReference>
<evidence type="ECO:0000313" key="6">
    <source>
        <dbReference type="EMBL" id="CAD5317961.1"/>
    </source>
</evidence>
<feature type="compositionally biased region" description="Basic and acidic residues" evidence="3">
    <location>
        <begin position="188"/>
        <end position="197"/>
    </location>
</feature>
<reference evidence="6 7" key="1">
    <citation type="submission" date="2020-09" db="EMBL/GenBank/DDBJ databases">
        <authorList>
            <person name="Ashkenazy H."/>
        </authorList>
    </citation>
    <scope>NUCLEOTIDE SEQUENCE [LARGE SCALE GENOMIC DNA]</scope>
    <source>
        <strain evidence="7">cv. Cdm-0</strain>
    </source>
</reference>
<name>A0A7G2E9F2_ARATH</name>
<protein>
    <recommendedName>
        <fullName evidence="1">holo-[acyl-carrier-protein] synthase</fullName>
        <ecNumber evidence="1">2.7.8.7</ecNumber>
    </recommendedName>
</protein>
<dbReference type="GO" id="GO:0008897">
    <property type="term" value="F:holo-[acyl-carrier-protein] synthase activity"/>
    <property type="evidence" value="ECO:0007669"/>
    <property type="project" value="UniProtKB-EC"/>
</dbReference>
<evidence type="ECO:0000313" key="7">
    <source>
        <dbReference type="Proteomes" id="UP000516314"/>
    </source>
</evidence>
<dbReference type="Proteomes" id="UP000516314">
    <property type="component" value="Chromosome 2"/>
</dbReference>
<proteinExistence type="predicted"/>
<dbReference type="AlphaFoldDB" id="A0A7G2E9F2"/>
<feature type="region of interest" description="Disordered" evidence="3">
    <location>
        <begin position="63"/>
        <end position="204"/>
    </location>
</feature>
<dbReference type="InterPro" id="IPR055066">
    <property type="entry name" value="AASDHPPT_N"/>
</dbReference>
<keyword evidence="2" id="KW-0808">Transferase</keyword>
<evidence type="ECO:0000259" key="5">
    <source>
        <dbReference type="Pfam" id="PF22624"/>
    </source>
</evidence>
<dbReference type="FunFam" id="3.90.470.20:FF:000010">
    <property type="entry name" value="L-aminoadipate-semialdehyde dehydrogenase-phosphopantetheinyl transferase"/>
    <property type="match status" value="1"/>
</dbReference>